<protein>
    <submittedName>
        <fullName evidence="1">Uncharacterized protein</fullName>
    </submittedName>
</protein>
<sequence>MPVGDFEEWRTELLAKGRIVLAGEGGVTEEEAVRRFDRYLELADMVDGSEGPAAVRALIASLQVDQDYGAYQAGFGALERFPSMDLARGVALAAAEVVSIPSGNSGQVLLLLADSDDEAVREFNAAGSQLEPSVKDQLSALIAEHERDEWLDGEPCGRLRVD</sequence>
<dbReference type="EMBL" id="CP109106">
    <property type="protein sequence ID" value="WSB66781.1"/>
    <property type="molecule type" value="Genomic_DNA"/>
</dbReference>
<accession>A0ABZ1F8X7</accession>
<evidence type="ECO:0000313" key="1">
    <source>
        <dbReference type="EMBL" id="WSB66781.1"/>
    </source>
</evidence>
<dbReference type="RefSeq" id="WP_326615937.1">
    <property type="nucleotide sequence ID" value="NZ_CP109106.1"/>
</dbReference>
<name>A0ABZ1F8X7_9ACTN</name>
<reference evidence="1 2" key="1">
    <citation type="submission" date="2022-10" db="EMBL/GenBank/DDBJ databases">
        <title>The complete genomes of actinobacterial strains from the NBC collection.</title>
        <authorList>
            <person name="Joergensen T.S."/>
            <person name="Alvarez Arevalo M."/>
            <person name="Sterndorff E.B."/>
            <person name="Faurdal D."/>
            <person name="Vuksanovic O."/>
            <person name="Mourched A.-S."/>
            <person name="Charusanti P."/>
            <person name="Shaw S."/>
            <person name="Blin K."/>
            <person name="Weber T."/>
        </authorList>
    </citation>
    <scope>NUCLEOTIDE SEQUENCE [LARGE SCALE GENOMIC DNA]</scope>
    <source>
        <strain evidence="1 2">NBC 01774</strain>
    </source>
</reference>
<keyword evidence="2" id="KW-1185">Reference proteome</keyword>
<proteinExistence type="predicted"/>
<organism evidence="1 2">
    <name type="scientific">Streptomyces decoyicus</name>
    <dbReference type="NCBI Taxonomy" id="249567"/>
    <lineage>
        <taxon>Bacteria</taxon>
        <taxon>Bacillati</taxon>
        <taxon>Actinomycetota</taxon>
        <taxon>Actinomycetes</taxon>
        <taxon>Kitasatosporales</taxon>
        <taxon>Streptomycetaceae</taxon>
        <taxon>Streptomyces</taxon>
    </lineage>
</organism>
<evidence type="ECO:0000313" key="2">
    <source>
        <dbReference type="Proteomes" id="UP001344251"/>
    </source>
</evidence>
<gene>
    <name evidence="1" type="ORF">OG863_01695</name>
</gene>
<dbReference type="Proteomes" id="UP001344251">
    <property type="component" value="Chromosome"/>
</dbReference>